<sequence length="150" mass="16626">IRSYDVQINLVNECDANNNSFWKRILNFGIVNERFKQIPVQVVLEDGITTYAVKTVLSNAIYTDNLNNGTGISVNELDKNLNILENVKAVEKAKSGKATRVDSNPVEVLKNESAGMLLHILFHICFQTGKVPSSLSKNITNPIPKSTKPL</sequence>
<keyword evidence="2" id="KW-1185">Reference proteome</keyword>
<feature type="non-terminal residue" evidence="1">
    <location>
        <position position="150"/>
    </location>
</feature>
<evidence type="ECO:0000313" key="2">
    <source>
        <dbReference type="Proteomes" id="UP001164746"/>
    </source>
</evidence>
<proteinExistence type="predicted"/>
<evidence type="ECO:0000313" key="1">
    <source>
        <dbReference type="EMBL" id="WAR16591.1"/>
    </source>
</evidence>
<gene>
    <name evidence="1" type="ORF">MAR_031185</name>
</gene>
<dbReference type="EMBL" id="CP111021">
    <property type="protein sequence ID" value="WAR16591.1"/>
    <property type="molecule type" value="Genomic_DNA"/>
</dbReference>
<accession>A0ABY7F6F5</accession>
<name>A0ABY7F6F5_MYAAR</name>
<reference evidence="1" key="1">
    <citation type="submission" date="2022-11" db="EMBL/GenBank/DDBJ databases">
        <title>Centuries of genome instability and evolution in soft-shell clam transmissible cancer (bioRxiv).</title>
        <authorList>
            <person name="Hart S.F.M."/>
            <person name="Yonemitsu M.A."/>
            <person name="Giersch R.M."/>
            <person name="Beal B.F."/>
            <person name="Arriagada G."/>
            <person name="Davis B.W."/>
            <person name="Ostrander E.A."/>
            <person name="Goff S.P."/>
            <person name="Metzger M.J."/>
        </authorList>
    </citation>
    <scope>NUCLEOTIDE SEQUENCE</scope>
    <source>
        <strain evidence="1">MELC-2E11</strain>
        <tissue evidence="1">Siphon/mantle</tissue>
    </source>
</reference>
<dbReference type="Proteomes" id="UP001164746">
    <property type="component" value="Chromosome 10"/>
</dbReference>
<protein>
    <submittedName>
        <fullName evidence="1">Uncharacterized protein</fullName>
    </submittedName>
</protein>
<organism evidence="1 2">
    <name type="scientific">Mya arenaria</name>
    <name type="common">Soft-shell clam</name>
    <dbReference type="NCBI Taxonomy" id="6604"/>
    <lineage>
        <taxon>Eukaryota</taxon>
        <taxon>Metazoa</taxon>
        <taxon>Spiralia</taxon>
        <taxon>Lophotrochozoa</taxon>
        <taxon>Mollusca</taxon>
        <taxon>Bivalvia</taxon>
        <taxon>Autobranchia</taxon>
        <taxon>Heteroconchia</taxon>
        <taxon>Euheterodonta</taxon>
        <taxon>Imparidentia</taxon>
        <taxon>Neoheterodontei</taxon>
        <taxon>Myida</taxon>
        <taxon>Myoidea</taxon>
        <taxon>Myidae</taxon>
        <taxon>Mya</taxon>
    </lineage>
</organism>